<dbReference type="RefSeq" id="WP_069908840.1">
    <property type="nucleotide sequence ID" value="NZ_LAJE02000105.1"/>
</dbReference>
<dbReference type="OrthoDB" id="2356263at2"/>
<dbReference type="InterPro" id="IPR009057">
    <property type="entry name" value="Homeodomain-like_sf"/>
</dbReference>
<keyword evidence="1 2" id="KW-0238">DNA-binding</keyword>
<evidence type="ECO:0000256" key="2">
    <source>
        <dbReference type="PROSITE-ProRule" id="PRU00335"/>
    </source>
</evidence>
<dbReference type="InterPro" id="IPR001647">
    <property type="entry name" value="HTH_TetR"/>
</dbReference>
<reference evidence="4 5" key="1">
    <citation type="journal article" date="2015" name="Genome Announc.">
        <title>Genome Assemblies of Three Soil-Associated Devosia species: D. insulae, D. limi, and D. soli.</title>
        <authorList>
            <person name="Hassan Y.I."/>
            <person name="Lepp D."/>
            <person name="Zhou T."/>
        </authorList>
    </citation>
    <scope>NUCLEOTIDE SEQUENCE [LARGE SCALE GENOMIC DNA]</scope>
    <source>
        <strain evidence="4 5">DS-56</strain>
    </source>
</reference>
<dbReference type="PANTHER" id="PTHR30055:SF219">
    <property type="entry name" value="TRANSCRIPTIONAL REGULATORY PROTEIN"/>
    <property type="match status" value="1"/>
</dbReference>
<dbReference type="PROSITE" id="PS50977">
    <property type="entry name" value="HTH_TETR_2"/>
    <property type="match status" value="1"/>
</dbReference>
<feature type="domain" description="HTH tetR-type" evidence="3">
    <location>
        <begin position="1"/>
        <end position="61"/>
    </location>
</feature>
<evidence type="ECO:0000313" key="4">
    <source>
        <dbReference type="EMBL" id="OEO31990.1"/>
    </source>
</evidence>
<sequence>MGHKEDLLAGAKKCLREKGYANTTARDIVAASGTNLASIGYHFGSKDALMTQAIVEMLSDWGDQFGDESAGSIADYGKRFETHWRDLAAAVARDRQLSLASFENASTSMRIPELSAIIAEGQEEARVGMGDDFAAPDADAATKRAVGSLMLAVTTGVIAQWLVDPKRSPSPDDIVKAFQAIGEAFARK</sequence>
<dbReference type="InterPro" id="IPR050109">
    <property type="entry name" value="HTH-type_TetR-like_transc_reg"/>
</dbReference>
<gene>
    <name evidence="4" type="ORF">VW23_013640</name>
</gene>
<dbReference type="Gene3D" id="1.10.357.10">
    <property type="entry name" value="Tetracycline Repressor, domain 2"/>
    <property type="match status" value="1"/>
</dbReference>
<dbReference type="Proteomes" id="UP000095463">
    <property type="component" value="Unassembled WGS sequence"/>
</dbReference>
<dbReference type="GO" id="GO:0003700">
    <property type="term" value="F:DNA-binding transcription factor activity"/>
    <property type="evidence" value="ECO:0007669"/>
    <property type="project" value="TreeGrafter"/>
</dbReference>
<proteinExistence type="predicted"/>
<comment type="caution">
    <text evidence="4">The sequence shown here is derived from an EMBL/GenBank/DDBJ whole genome shotgun (WGS) entry which is preliminary data.</text>
</comment>
<dbReference type="GO" id="GO:0000976">
    <property type="term" value="F:transcription cis-regulatory region binding"/>
    <property type="evidence" value="ECO:0007669"/>
    <property type="project" value="TreeGrafter"/>
</dbReference>
<dbReference type="SUPFAM" id="SSF46689">
    <property type="entry name" value="Homeodomain-like"/>
    <property type="match status" value="1"/>
</dbReference>
<evidence type="ECO:0000313" key="5">
    <source>
        <dbReference type="Proteomes" id="UP000095463"/>
    </source>
</evidence>
<dbReference type="EMBL" id="LAJE02000105">
    <property type="protein sequence ID" value="OEO31990.1"/>
    <property type="molecule type" value="Genomic_DNA"/>
</dbReference>
<feature type="DNA-binding region" description="H-T-H motif" evidence="2">
    <location>
        <begin position="24"/>
        <end position="43"/>
    </location>
</feature>
<evidence type="ECO:0000256" key="1">
    <source>
        <dbReference type="ARBA" id="ARBA00023125"/>
    </source>
</evidence>
<keyword evidence="5" id="KW-1185">Reference proteome</keyword>
<protein>
    <recommendedName>
        <fullName evidence="3">HTH tetR-type domain-containing protein</fullName>
    </recommendedName>
</protein>
<dbReference type="Pfam" id="PF00440">
    <property type="entry name" value="TetR_N"/>
    <property type="match status" value="1"/>
</dbReference>
<accession>A0A1E5XTR9</accession>
<name>A0A1E5XTR9_9HYPH</name>
<evidence type="ECO:0000259" key="3">
    <source>
        <dbReference type="PROSITE" id="PS50977"/>
    </source>
</evidence>
<dbReference type="PRINTS" id="PR00455">
    <property type="entry name" value="HTHTETR"/>
</dbReference>
<organism evidence="4 5">
    <name type="scientific">Devosia insulae DS-56</name>
    <dbReference type="NCBI Taxonomy" id="1116389"/>
    <lineage>
        <taxon>Bacteria</taxon>
        <taxon>Pseudomonadati</taxon>
        <taxon>Pseudomonadota</taxon>
        <taxon>Alphaproteobacteria</taxon>
        <taxon>Hyphomicrobiales</taxon>
        <taxon>Devosiaceae</taxon>
        <taxon>Devosia</taxon>
    </lineage>
</organism>
<dbReference type="AlphaFoldDB" id="A0A1E5XTR9"/>
<dbReference type="PANTHER" id="PTHR30055">
    <property type="entry name" value="HTH-TYPE TRANSCRIPTIONAL REGULATOR RUTR"/>
    <property type="match status" value="1"/>
</dbReference>